<name>A0AA38U980_9ASTR</name>
<proteinExistence type="inferred from homology"/>
<feature type="domain" description="Enoyl-CoA hydratase/isomerase" evidence="5">
    <location>
        <begin position="29"/>
        <end position="70"/>
    </location>
</feature>
<feature type="domain" description="Enoyl-CoA hydratase/isomerase" evidence="5">
    <location>
        <begin position="71"/>
        <end position="130"/>
    </location>
</feature>
<dbReference type="InterPro" id="IPR045004">
    <property type="entry name" value="ECH_dom"/>
</dbReference>
<dbReference type="CDD" id="cd06558">
    <property type="entry name" value="crotonase-like"/>
    <property type="match status" value="1"/>
</dbReference>
<dbReference type="Pfam" id="PF16113">
    <property type="entry name" value="ECH_2"/>
    <property type="match status" value="2"/>
</dbReference>
<keyword evidence="7" id="KW-1185">Reference proteome</keyword>
<keyword evidence="3 4" id="KW-0378">Hydrolase</keyword>
<dbReference type="EC" id="3.1.2.4" evidence="2 4"/>
<comment type="function">
    <text evidence="4">Hydrolyzes 3-hydroxyisobutyryl-CoA (HIBYL-CoA), a saline catabolite. Has high activity toward isobutyryl-CoA. Could be an isobutyryl-CoA dehydrogenase that functions in valine catabolism.</text>
</comment>
<dbReference type="AlphaFoldDB" id="A0AA38U980"/>
<dbReference type="InterPro" id="IPR032259">
    <property type="entry name" value="HIBYL-CoA-H"/>
</dbReference>
<dbReference type="EMBL" id="JARYMX010000001">
    <property type="protein sequence ID" value="KAJ9565497.1"/>
    <property type="molecule type" value="Genomic_DNA"/>
</dbReference>
<gene>
    <name evidence="6" type="ORF">OSB04_001463</name>
</gene>
<dbReference type="GO" id="GO:0006574">
    <property type="term" value="P:L-valine catabolic process"/>
    <property type="evidence" value="ECO:0007669"/>
    <property type="project" value="UniProtKB-UniRule"/>
</dbReference>
<comment type="caution">
    <text evidence="6">The sequence shown here is derived from an EMBL/GenBank/DDBJ whole genome shotgun (WGS) entry which is preliminary data.</text>
</comment>
<reference evidence="6" key="1">
    <citation type="submission" date="2023-03" db="EMBL/GenBank/DDBJ databases">
        <title>Chromosome-scale reference genome and RAD-based genetic map of yellow starthistle (Centaurea solstitialis) reveal putative structural variation and QTLs associated with invader traits.</title>
        <authorList>
            <person name="Reatini B."/>
            <person name="Cang F.A."/>
            <person name="Jiang Q."/>
            <person name="Mckibben M.T.W."/>
            <person name="Barker M.S."/>
            <person name="Rieseberg L.H."/>
            <person name="Dlugosch K.M."/>
        </authorList>
    </citation>
    <scope>NUCLEOTIDE SEQUENCE</scope>
    <source>
        <strain evidence="6">CAN-66</strain>
        <tissue evidence="6">Leaf</tissue>
    </source>
</reference>
<evidence type="ECO:0000313" key="6">
    <source>
        <dbReference type="EMBL" id="KAJ9565497.1"/>
    </source>
</evidence>
<evidence type="ECO:0000256" key="3">
    <source>
        <dbReference type="ARBA" id="ARBA00022801"/>
    </source>
</evidence>
<organism evidence="6 7">
    <name type="scientific">Centaurea solstitialis</name>
    <name type="common">yellow star-thistle</name>
    <dbReference type="NCBI Taxonomy" id="347529"/>
    <lineage>
        <taxon>Eukaryota</taxon>
        <taxon>Viridiplantae</taxon>
        <taxon>Streptophyta</taxon>
        <taxon>Embryophyta</taxon>
        <taxon>Tracheophyta</taxon>
        <taxon>Spermatophyta</taxon>
        <taxon>Magnoliopsida</taxon>
        <taxon>eudicotyledons</taxon>
        <taxon>Gunneridae</taxon>
        <taxon>Pentapetalae</taxon>
        <taxon>asterids</taxon>
        <taxon>campanulids</taxon>
        <taxon>Asterales</taxon>
        <taxon>Asteraceae</taxon>
        <taxon>Carduoideae</taxon>
        <taxon>Cardueae</taxon>
        <taxon>Centaureinae</taxon>
        <taxon>Centaurea</taxon>
    </lineage>
</organism>
<dbReference type="GO" id="GO:0003860">
    <property type="term" value="F:3-hydroxyisobutyryl-CoA hydrolase activity"/>
    <property type="evidence" value="ECO:0007669"/>
    <property type="project" value="UniProtKB-UniRule"/>
</dbReference>
<evidence type="ECO:0000313" key="7">
    <source>
        <dbReference type="Proteomes" id="UP001172457"/>
    </source>
</evidence>
<dbReference type="InterPro" id="IPR029045">
    <property type="entry name" value="ClpP/crotonase-like_dom_sf"/>
</dbReference>
<evidence type="ECO:0000256" key="4">
    <source>
        <dbReference type="RuleBase" id="RU369070"/>
    </source>
</evidence>
<sequence>MFQNAIEADFVGSGFSWSPCVLVKESSHVRTIILNRTKQLNALSLEMVSRLLELFHSYEEDPNVKLIILKVSLLRGIVMGGGAGVSVHGRFRVATDNSLFAMPETELGLFPDVGASYYLSRLPGFFGNFILILL</sequence>
<comment type="pathway">
    <text evidence="4">Amino-acid degradation; L-valine degradation.</text>
</comment>
<dbReference type="PANTHER" id="PTHR43176">
    <property type="entry name" value="3-HYDROXYISOBUTYRYL-COA HYDROLASE-RELATED"/>
    <property type="match status" value="1"/>
</dbReference>
<protein>
    <recommendedName>
        <fullName evidence="2 4">3-hydroxyisobutyryl-CoA hydrolase</fullName>
        <shortName evidence="4">HIB-CoA hydrolase</shortName>
        <shortName evidence="4">HIBYL-CoA-H</shortName>
        <ecNumber evidence="2 4">3.1.2.4</ecNumber>
    </recommendedName>
    <alternativeName>
        <fullName evidence="4">3-hydroxyisobutyryl-coenzyme A hydrolase</fullName>
    </alternativeName>
</protein>
<dbReference type="SUPFAM" id="SSF52096">
    <property type="entry name" value="ClpP/crotonase"/>
    <property type="match status" value="1"/>
</dbReference>
<evidence type="ECO:0000256" key="2">
    <source>
        <dbReference type="ARBA" id="ARBA00011915"/>
    </source>
</evidence>
<accession>A0AA38U980</accession>
<dbReference type="Gene3D" id="3.90.226.10">
    <property type="entry name" value="2-enoyl-CoA Hydratase, Chain A, domain 1"/>
    <property type="match status" value="2"/>
</dbReference>
<dbReference type="Proteomes" id="UP001172457">
    <property type="component" value="Chromosome 1"/>
</dbReference>
<comment type="catalytic activity">
    <reaction evidence="1 4">
        <text>3-hydroxy-2-methylpropanoyl-CoA + H2O = 3-hydroxy-2-methylpropanoate + CoA + H(+)</text>
        <dbReference type="Rhea" id="RHEA:20888"/>
        <dbReference type="ChEBI" id="CHEBI:11805"/>
        <dbReference type="ChEBI" id="CHEBI:15377"/>
        <dbReference type="ChEBI" id="CHEBI:15378"/>
        <dbReference type="ChEBI" id="CHEBI:57287"/>
        <dbReference type="ChEBI" id="CHEBI:57340"/>
        <dbReference type="EC" id="3.1.2.4"/>
    </reaction>
</comment>
<evidence type="ECO:0000259" key="5">
    <source>
        <dbReference type="Pfam" id="PF16113"/>
    </source>
</evidence>
<evidence type="ECO:0000256" key="1">
    <source>
        <dbReference type="ARBA" id="ARBA00001709"/>
    </source>
</evidence>
<comment type="similarity">
    <text evidence="4">Belongs to the enoyl-CoA hydratase/isomerase family.</text>
</comment>
<dbReference type="PANTHER" id="PTHR43176:SF3">
    <property type="entry name" value="3-HYDROXYISOBUTYRYL-COA HYDROLASE, MITOCHONDRIAL"/>
    <property type="match status" value="1"/>
</dbReference>